<name>A0A8C0JFQ1_CANLU</name>
<protein>
    <submittedName>
        <fullName evidence="3">PX domain containing 1</fullName>
    </submittedName>
</protein>
<dbReference type="Proteomes" id="UP000694391">
    <property type="component" value="Unplaced"/>
</dbReference>
<dbReference type="InterPro" id="IPR040288">
    <property type="entry name" value="PXDC1"/>
</dbReference>
<dbReference type="GO" id="GO:0035091">
    <property type="term" value="F:phosphatidylinositol binding"/>
    <property type="evidence" value="ECO:0007669"/>
    <property type="project" value="InterPro"/>
</dbReference>
<reference evidence="3" key="1">
    <citation type="submission" date="2025-08" db="UniProtKB">
        <authorList>
            <consortium name="Ensembl"/>
        </authorList>
    </citation>
    <scope>IDENTIFICATION</scope>
</reference>
<sequence>MASAVFEGTSLVNMFVRGCWVNGVRRLIVGRRGDEEDFFEIRTEWSDRSVLYLHRSLADLGRLWQRLRDAFPEDRPELARAPLRQGLVAIKDAHDIETRLNEVEKLLKTIISMPCKYSRSEVVLTFFERSPLDQVLKNDNVHKIQPSFQSPVKISEIMRSNGFCLANTETIVIDHSIPNGKDQHLGVDPTEHLPVQRAHWLSCGAARLARGGHQGPDGCASGARPEDRCFSFIGRASGLRVAGSSAPSSRMATTQQPTSPTCPITTWSPSRRTFWTESPLGAPGPPLPAAQARVGAALRGLPGRGAFGKEARPQVARKWQPVTEPAASEGSRPSRSLHAREPKCLRTWDVGRGTPDGRASGGSPRLAQWPTASPATRHRLALQVAEPRWQAGVLANPGRPRNRDVWLAFLSFIFSPEAAGSVSARALFTEASWRTVLAPQTDGVAHRVPVSRDWEALVLLRRKSSRLACQQVFSPSAWGQSCPPPPKAVRAAYRALSDVIATSTCKEGVVRKALSPPLPLGCGRRGSGLCVLLSSRCLLTTNIC</sequence>
<reference evidence="3" key="2">
    <citation type="submission" date="2025-09" db="UniProtKB">
        <authorList>
            <consortium name="Ensembl"/>
        </authorList>
    </citation>
    <scope>IDENTIFICATION</scope>
</reference>
<evidence type="ECO:0000256" key="1">
    <source>
        <dbReference type="SAM" id="MobiDB-lite"/>
    </source>
</evidence>
<feature type="region of interest" description="Disordered" evidence="1">
    <location>
        <begin position="305"/>
        <end position="373"/>
    </location>
</feature>
<evidence type="ECO:0000259" key="2">
    <source>
        <dbReference type="PROSITE" id="PS50195"/>
    </source>
</evidence>
<dbReference type="PANTHER" id="PTHR31433">
    <property type="entry name" value="PX DOMAIN-CONTAINING PROTEIN 1"/>
    <property type="match status" value="1"/>
</dbReference>
<accession>A0A8C0JFQ1</accession>
<dbReference type="GeneTree" id="ENSGT00390000009209"/>
<dbReference type="Gene3D" id="3.30.1520.10">
    <property type="entry name" value="Phox-like domain"/>
    <property type="match status" value="1"/>
</dbReference>
<feature type="region of interest" description="Disordered" evidence="1">
    <location>
        <begin position="241"/>
        <end position="269"/>
    </location>
</feature>
<evidence type="ECO:0000313" key="4">
    <source>
        <dbReference type="Proteomes" id="UP000694391"/>
    </source>
</evidence>
<dbReference type="InterPro" id="IPR001683">
    <property type="entry name" value="PX_dom"/>
</dbReference>
<dbReference type="InterPro" id="IPR036871">
    <property type="entry name" value="PX_dom_sf"/>
</dbReference>
<dbReference type="AlphaFoldDB" id="A0A8C0JFQ1"/>
<dbReference type="Ensembl" id="ENSCAFT00020000153.1">
    <property type="protein sequence ID" value="ENSCAFP00020000127.1"/>
    <property type="gene ID" value="ENSCAFG00020000138.1"/>
</dbReference>
<feature type="compositionally biased region" description="Polar residues" evidence="1">
    <location>
        <begin position="245"/>
        <end position="269"/>
    </location>
</feature>
<dbReference type="SUPFAM" id="SSF64268">
    <property type="entry name" value="PX domain"/>
    <property type="match status" value="1"/>
</dbReference>
<feature type="domain" description="PX" evidence="2">
    <location>
        <begin position="1"/>
        <end position="134"/>
    </location>
</feature>
<dbReference type="PROSITE" id="PS50195">
    <property type="entry name" value="PX"/>
    <property type="match status" value="1"/>
</dbReference>
<evidence type="ECO:0000313" key="3">
    <source>
        <dbReference type="Ensembl" id="ENSCAFP00020000127.1"/>
    </source>
</evidence>
<organism evidence="3 4">
    <name type="scientific">Canis lupus dingo</name>
    <name type="common">dingo</name>
    <dbReference type="NCBI Taxonomy" id="286419"/>
    <lineage>
        <taxon>Eukaryota</taxon>
        <taxon>Metazoa</taxon>
        <taxon>Chordata</taxon>
        <taxon>Craniata</taxon>
        <taxon>Vertebrata</taxon>
        <taxon>Euteleostomi</taxon>
        <taxon>Mammalia</taxon>
        <taxon>Eutheria</taxon>
        <taxon>Laurasiatheria</taxon>
        <taxon>Carnivora</taxon>
        <taxon>Caniformia</taxon>
        <taxon>Canidae</taxon>
        <taxon>Canis</taxon>
    </lineage>
</organism>
<keyword evidence="4" id="KW-1185">Reference proteome</keyword>
<proteinExistence type="predicted"/>
<dbReference type="PANTHER" id="PTHR31433:SF0">
    <property type="entry name" value="PX DOMAIN-CONTAINING PROTEIN 1"/>
    <property type="match status" value="1"/>
</dbReference>
<gene>
    <name evidence="3" type="primary">PXDC1</name>
</gene>